<comment type="caution">
    <text evidence="2">The sequence shown here is derived from an EMBL/GenBank/DDBJ whole genome shotgun (WGS) entry which is preliminary data.</text>
</comment>
<reference evidence="2 3" key="1">
    <citation type="submission" date="2023-09" db="EMBL/GenBank/DDBJ databases">
        <authorList>
            <person name="Rey-Velasco X."/>
        </authorList>
    </citation>
    <scope>NUCLEOTIDE SEQUENCE [LARGE SCALE GENOMIC DNA]</scope>
    <source>
        <strain evidence="2 3">W345</strain>
    </source>
</reference>
<organism evidence="2 3">
    <name type="scientific">Banduia mediterranea</name>
    <dbReference type="NCBI Taxonomy" id="3075609"/>
    <lineage>
        <taxon>Bacteria</taxon>
        <taxon>Pseudomonadati</taxon>
        <taxon>Pseudomonadota</taxon>
        <taxon>Gammaproteobacteria</taxon>
        <taxon>Nevskiales</taxon>
        <taxon>Algiphilaceae</taxon>
        <taxon>Banduia</taxon>
    </lineage>
</organism>
<evidence type="ECO:0000313" key="2">
    <source>
        <dbReference type="EMBL" id="MDT0498924.1"/>
    </source>
</evidence>
<evidence type="ECO:0000313" key="3">
    <source>
        <dbReference type="Proteomes" id="UP001254608"/>
    </source>
</evidence>
<dbReference type="EMBL" id="JAVRIC010000029">
    <property type="protein sequence ID" value="MDT0498924.1"/>
    <property type="molecule type" value="Genomic_DNA"/>
</dbReference>
<evidence type="ECO:0000256" key="1">
    <source>
        <dbReference type="SAM" id="MobiDB-lite"/>
    </source>
</evidence>
<proteinExistence type="predicted"/>
<name>A0ABU2WNV2_9GAMM</name>
<protein>
    <submittedName>
        <fullName evidence="2">Uncharacterized protein</fullName>
    </submittedName>
</protein>
<gene>
    <name evidence="2" type="ORF">RM530_16385</name>
</gene>
<dbReference type="InterPro" id="IPR053860">
    <property type="entry name" value="DUF6932"/>
</dbReference>
<accession>A0ABU2WNV2</accession>
<sequence length="182" mass="20087">MSIPDFDHNGVLPAHQGDPTEPGQLSPYPATAREVVERFGTTPPRRAILCGWLELRADLRTAGLSGFQWLNGSFAQDIERQEDRAPQDMDVVSFVRTASVGLPPSVSPPAWLFPDASKERYRVDHYLVNLSGPGEAVVEATRYWSGLFSHTRDGIWKGMLRIDLDTPDMDAEAVVLLAEASP</sequence>
<keyword evidence="3" id="KW-1185">Reference proteome</keyword>
<dbReference type="RefSeq" id="WP_311366335.1">
    <property type="nucleotide sequence ID" value="NZ_JAVRIC010000029.1"/>
</dbReference>
<feature type="region of interest" description="Disordered" evidence="1">
    <location>
        <begin position="1"/>
        <end position="27"/>
    </location>
</feature>
<dbReference type="Pfam" id="PF22014">
    <property type="entry name" value="DUF6932"/>
    <property type="match status" value="1"/>
</dbReference>
<dbReference type="Proteomes" id="UP001254608">
    <property type="component" value="Unassembled WGS sequence"/>
</dbReference>